<dbReference type="OrthoDB" id="10412556at2759"/>
<gene>
    <name evidence="2" type="ORF">AVEN_128678_1</name>
</gene>
<proteinExistence type="predicted"/>
<dbReference type="Proteomes" id="UP000499080">
    <property type="component" value="Unassembled WGS sequence"/>
</dbReference>
<organism evidence="2 3">
    <name type="scientific">Araneus ventricosus</name>
    <name type="common">Orbweaver spider</name>
    <name type="synonym">Epeira ventricosa</name>
    <dbReference type="NCBI Taxonomy" id="182803"/>
    <lineage>
        <taxon>Eukaryota</taxon>
        <taxon>Metazoa</taxon>
        <taxon>Ecdysozoa</taxon>
        <taxon>Arthropoda</taxon>
        <taxon>Chelicerata</taxon>
        <taxon>Arachnida</taxon>
        <taxon>Araneae</taxon>
        <taxon>Araneomorphae</taxon>
        <taxon>Entelegynae</taxon>
        <taxon>Araneoidea</taxon>
        <taxon>Araneidae</taxon>
        <taxon>Araneus</taxon>
    </lineage>
</organism>
<evidence type="ECO:0000313" key="2">
    <source>
        <dbReference type="EMBL" id="GBN28099.1"/>
    </source>
</evidence>
<dbReference type="AlphaFoldDB" id="A0A4Y2MNI2"/>
<name>A0A4Y2MNI2_ARAVE</name>
<evidence type="ECO:0000313" key="3">
    <source>
        <dbReference type="Proteomes" id="UP000499080"/>
    </source>
</evidence>
<accession>A0A4Y2MNI2</accession>
<dbReference type="EMBL" id="BGPR01007598">
    <property type="protein sequence ID" value="GBN28099.1"/>
    <property type="molecule type" value="Genomic_DNA"/>
</dbReference>
<protein>
    <submittedName>
        <fullName evidence="2">Uncharacterized protein</fullName>
    </submittedName>
</protein>
<feature type="region of interest" description="Disordered" evidence="1">
    <location>
        <begin position="28"/>
        <end position="67"/>
    </location>
</feature>
<evidence type="ECO:0000256" key="1">
    <source>
        <dbReference type="SAM" id="MobiDB-lite"/>
    </source>
</evidence>
<reference evidence="2 3" key="1">
    <citation type="journal article" date="2019" name="Sci. Rep.">
        <title>Orb-weaving spider Araneus ventricosus genome elucidates the spidroin gene catalogue.</title>
        <authorList>
            <person name="Kono N."/>
            <person name="Nakamura H."/>
            <person name="Ohtoshi R."/>
            <person name="Moran D.A.P."/>
            <person name="Shinohara A."/>
            <person name="Yoshida Y."/>
            <person name="Fujiwara M."/>
            <person name="Mori M."/>
            <person name="Tomita M."/>
            <person name="Arakawa K."/>
        </authorList>
    </citation>
    <scope>NUCLEOTIDE SEQUENCE [LARGE SCALE GENOMIC DNA]</scope>
</reference>
<feature type="compositionally biased region" description="Basic and acidic residues" evidence="1">
    <location>
        <begin position="36"/>
        <end position="46"/>
    </location>
</feature>
<keyword evidence="3" id="KW-1185">Reference proteome</keyword>
<comment type="caution">
    <text evidence="2">The sequence shown here is derived from an EMBL/GenBank/DDBJ whole genome shotgun (WGS) entry which is preliminary data.</text>
</comment>
<sequence>MIGKRSGTAMTLNQVGGPGILCLRKLHSNRNSVNSHSEDEKNENEVNQKNNLLEYENGNGVHEDDLSPRHNKLIAQWEQRIQKAES</sequence>